<dbReference type="AlphaFoldDB" id="W3VJ31"/>
<feature type="region of interest" description="Disordered" evidence="1">
    <location>
        <begin position="1006"/>
        <end position="1086"/>
    </location>
</feature>
<protein>
    <submittedName>
        <fullName evidence="2">Uncharacterized protein</fullName>
    </submittedName>
</protein>
<name>W3VJ31_MOEAP</name>
<dbReference type="Proteomes" id="UP000019462">
    <property type="component" value="Unassembled WGS sequence"/>
</dbReference>
<evidence type="ECO:0000313" key="3">
    <source>
        <dbReference type="Proteomes" id="UP000019462"/>
    </source>
</evidence>
<feature type="compositionally biased region" description="Polar residues" evidence="1">
    <location>
        <begin position="940"/>
        <end position="949"/>
    </location>
</feature>
<feature type="compositionally biased region" description="Low complexity" evidence="1">
    <location>
        <begin position="322"/>
        <end position="336"/>
    </location>
</feature>
<feature type="compositionally biased region" description="Low complexity" evidence="1">
    <location>
        <begin position="562"/>
        <end position="581"/>
    </location>
</feature>
<sequence length="1101" mass="115641">MSLRFLTRRRDRDRSNSILNSQPSPSGACIALPDQASRLGNASNAGNAGNAGNARNAAVPADVHIIVPADVHIISWDPRDLEAAGRDVHIRSRDPLPSPGLGPIDTPVYRAFTASQRLDHPPPVPAKSNPIRPQHAKSRARPKTASSVQDRQRIDFLESRPSLSAADDIRTDYLEVLQPSSTTATILSTQHDHAHTSNHSFSRRFASKIRRARSRSQQYGLAYDSGAETDADISHATLPASFASGSRIPYSHAQHNASVQSFASQASAHDREFCLLSPSNASSSFFSRLPNTRKLRRRQNASAADIQLLASSSAGTQPANDASAATSRSRSASLSTMAPKFLRPKDSRTDMVANAPPTPAKARLHRGAPPSAWRPDAAAAAAEAAAPGGSSTYSSDNDASAGSSTGHAHSLGATTSVGAASPGPYHAHLVSHPDAQHAHAQQLLGTSAHRPRTPVNRLSAITSALLPRTPDPESSPRPQSRHNVPSSPIIAGLPLSAKPARTASPAATNSLLASQLFKRLGPPPVGLEPHRFDERVLMIQHYIQHQVPLVPLAKPHDPVSIPPASNRSSLPPPARSSSATADARLAALADEFDKLECQTEHAMLELAAHKGDGVRVEIAELRLAHAFLAARRRCGVDSSRSHFELEAPPPAANSASPDLVSDPRFHADATPLRGTLGGMHPAPAVRPPSAREATDGLGGLGVSLRPAPRRRRRPITAPETQNKAIASMPLSSTRPSTARSSRSPAPASDTAGAALEGELFTPASFSARAGAGAAVVDADELRLRQMHAHAQARLVASRTVFAAPAHAYRRGSSDRDSSSSHNTATTHGSVRSPLFGAPAFQMVGWAGVGERQRTHSQDTADTEHTDASDMHAAIKAAVAREGALPAVSKDLSRKATTVSKLGRDKAQTGKANRHRKALPRKAQAPRAQSLPNPTAVGQGAASQGNSLAVSHSRGRTRRSPSKAQYGGATGGSPAYGQGAGEQVAVEQGYTRAGLQSATIVVMQSTVKQGTVEPGNRRPTRRNVGGEASSHCSSLQSDSPSARQGTVLDGSVSNVAGTTASVIPSRTRHGQHSAQPSPSPSDSIARGRIAAQSWLESTRSCT</sequence>
<feature type="region of interest" description="Disordered" evidence="1">
    <location>
        <begin position="1"/>
        <end position="27"/>
    </location>
</feature>
<proteinExistence type="predicted"/>
<feature type="compositionally biased region" description="Polar residues" evidence="1">
    <location>
        <begin position="1071"/>
        <end position="1081"/>
    </location>
</feature>
<evidence type="ECO:0000313" key="2">
    <source>
        <dbReference type="EMBL" id="ETS61530.1"/>
    </source>
</evidence>
<organism evidence="2 3">
    <name type="scientific">Moesziomyces aphidis</name>
    <name type="common">Pseudozyma aphidis</name>
    <dbReference type="NCBI Taxonomy" id="84754"/>
    <lineage>
        <taxon>Eukaryota</taxon>
        <taxon>Fungi</taxon>
        <taxon>Dikarya</taxon>
        <taxon>Basidiomycota</taxon>
        <taxon>Ustilaginomycotina</taxon>
        <taxon>Ustilaginomycetes</taxon>
        <taxon>Ustilaginales</taxon>
        <taxon>Ustilaginaceae</taxon>
        <taxon>Moesziomyces</taxon>
    </lineage>
</organism>
<feature type="region of interest" description="Disordered" evidence="1">
    <location>
        <begin position="807"/>
        <end position="833"/>
    </location>
</feature>
<feature type="compositionally biased region" description="Polar residues" evidence="1">
    <location>
        <begin position="389"/>
        <end position="398"/>
    </location>
</feature>
<feature type="region of interest" description="Disordered" evidence="1">
    <location>
        <begin position="641"/>
        <end position="750"/>
    </location>
</feature>
<feature type="region of interest" description="Disordered" evidence="1">
    <location>
        <begin position="462"/>
        <end position="492"/>
    </location>
</feature>
<feature type="compositionally biased region" description="Low complexity" evidence="1">
    <location>
        <begin position="731"/>
        <end position="748"/>
    </location>
</feature>
<feature type="region of interest" description="Disordered" evidence="1">
    <location>
        <begin position="888"/>
        <end position="979"/>
    </location>
</feature>
<comment type="caution">
    <text evidence="2">The sequence shown here is derived from an EMBL/GenBank/DDBJ whole genome shotgun (WGS) entry which is preliminary data.</text>
</comment>
<feature type="region of interest" description="Disordered" evidence="1">
    <location>
        <begin position="117"/>
        <end position="152"/>
    </location>
</feature>
<feature type="compositionally biased region" description="Low complexity" evidence="1">
    <location>
        <begin position="399"/>
        <end position="413"/>
    </location>
</feature>
<keyword evidence="3" id="KW-1185">Reference proteome</keyword>
<accession>W3VJ31</accession>
<feature type="compositionally biased region" description="Polar residues" evidence="1">
    <location>
        <begin position="1050"/>
        <end position="1063"/>
    </location>
</feature>
<feature type="compositionally biased region" description="Low complexity" evidence="1">
    <location>
        <begin position="368"/>
        <end position="387"/>
    </location>
</feature>
<dbReference type="EMBL" id="AWNI01000015">
    <property type="protein sequence ID" value="ETS61530.1"/>
    <property type="molecule type" value="Genomic_DNA"/>
</dbReference>
<gene>
    <name evidence="2" type="ORF">PaG_04278</name>
</gene>
<feature type="compositionally biased region" description="Polar residues" evidence="1">
    <location>
        <begin position="476"/>
        <end position="486"/>
    </location>
</feature>
<dbReference type="HOGENOM" id="CLU_009649_0_0_1"/>
<feature type="region of interest" description="Disordered" evidence="1">
    <location>
        <begin position="554"/>
        <end position="581"/>
    </location>
</feature>
<feature type="compositionally biased region" description="Polar residues" evidence="1">
    <location>
        <begin position="1029"/>
        <end position="1043"/>
    </location>
</feature>
<feature type="compositionally biased region" description="Polar residues" evidence="1">
    <location>
        <begin position="16"/>
        <end position="25"/>
    </location>
</feature>
<evidence type="ECO:0000256" key="1">
    <source>
        <dbReference type="SAM" id="MobiDB-lite"/>
    </source>
</evidence>
<feature type="region of interest" description="Disordered" evidence="1">
    <location>
        <begin position="312"/>
        <end position="441"/>
    </location>
</feature>
<reference evidence="2 3" key="1">
    <citation type="journal article" date="2014" name="Genome Announc.">
        <title>Genome sequence of the basidiomycetous fungus Pseudozyma aphidis DSM70725, an efficient producer of biosurfactant mannosylerythritol lipids.</title>
        <authorList>
            <person name="Lorenz S."/>
            <person name="Guenther M."/>
            <person name="Grumaz C."/>
            <person name="Rupp S."/>
            <person name="Zibek S."/>
            <person name="Sohn K."/>
        </authorList>
    </citation>
    <scope>NUCLEOTIDE SEQUENCE [LARGE SCALE GENOMIC DNA]</scope>
    <source>
        <strain evidence="3">ATCC 32657 / CBS 517.83 / DSM 70725 / JCM 10318 / NBRC 10182 / NRRL Y-7954 / St-0401</strain>
    </source>
</reference>
<dbReference type="OrthoDB" id="2555580at2759"/>